<dbReference type="AlphaFoldDB" id="W5Y7G7"/>
<proteinExistence type="predicted"/>
<protein>
    <submittedName>
        <fullName evidence="1">Uncharacterized protein</fullName>
    </submittedName>
</protein>
<gene>
    <name evidence="1" type="ORF">B843_05195</name>
</gene>
<organism evidence="1 2">
    <name type="scientific">Corynebacterium vitaeruminis DSM 20294</name>
    <dbReference type="NCBI Taxonomy" id="1224164"/>
    <lineage>
        <taxon>Bacteria</taxon>
        <taxon>Bacillati</taxon>
        <taxon>Actinomycetota</taxon>
        <taxon>Actinomycetes</taxon>
        <taxon>Mycobacteriales</taxon>
        <taxon>Corynebacteriaceae</taxon>
        <taxon>Corynebacterium</taxon>
    </lineage>
</organism>
<name>W5Y7G7_9CORY</name>
<reference evidence="1 2" key="1">
    <citation type="submission" date="2013-02" db="EMBL/GenBank/DDBJ databases">
        <title>The complete genome sequence of Corynebacterium vitaeruminis DSM 20294.</title>
        <authorList>
            <person name="Ruckert C."/>
            <person name="Albersmeier A."/>
            <person name="Kalinowski J."/>
        </authorList>
    </citation>
    <scope>NUCLEOTIDE SEQUENCE [LARGE SCALE GENOMIC DNA]</scope>
    <source>
        <strain evidence="2">ATCC 10234</strain>
    </source>
</reference>
<accession>W5Y7G7</accession>
<evidence type="ECO:0000313" key="1">
    <source>
        <dbReference type="EMBL" id="AHI22428.1"/>
    </source>
</evidence>
<keyword evidence="2" id="KW-1185">Reference proteome</keyword>
<dbReference type="Proteomes" id="UP000019222">
    <property type="component" value="Chromosome"/>
</dbReference>
<evidence type="ECO:0000313" key="2">
    <source>
        <dbReference type="Proteomes" id="UP000019222"/>
    </source>
</evidence>
<dbReference type="KEGG" id="cvt:B843_05195"/>
<sequence>MTLVEGGSHTRVWVGARYSTIPRHNEIDDLLAKKIYKQIGMD</sequence>
<dbReference type="EMBL" id="CP004353">
    <property type="protein sequence ID" value="AHI22428.1"/>
    <property type="molecule type" value="Genomic_DNA"/>
</dbReference>
<dbReference type="STRING" id="1224164.B843_05195"/>
<dbReference type="HOGENOM" id="CLU_3250211_0_0_11"/>